<comment type="caution">
    <text evidence="6">The sequence shown here is derived from an EMBL/GenBank/DDBJ whole genome shotgun (WGS) entry which is preliminary data.</text>
</comment>
<comment type="catalytic activity">
    <reaction evidence="1 3 4">
        <text>[protein]-peptidylproline (omega=180) = [protein]-peptidylproline (omega=0)</text>
        <dbReference type="Rhea" id="RHEA:16237"/>
        <dbReference type="Rhea" id="RHEA-COMP:10747"/>
        <dbReference type="Rhea" id="RHEA-COMP:10748"/>
        <dbReference type="ChEBI" id="CHEBI:83833"/>
        <dbReference type="ChEBI" id="CHEBI:83834"/>
        <dbReference type="EC" id="5.2.1.8"/>
    </reaction>
</comment>
<dbReference type="InterPro" id="IPR019869">
    <property type="entry name" value="Motility-assoc_PPIase_GldI"/>
</dbReference>
<comment type="similarity">
    <text evidence="4">Belongs to the FKBP-type PPIase family.</text>
</comment>
<keyword evidence="2 3" id="KW-0697">Rotamase</keyword>
<protein>
    <recommendedName>
        <fullName evidence="4">Peptidyl-prolyl cis-trans isomerase</fullName>
        <ecNumber evidence="4">5.2.1.8</ecNumber>
    </recommendedName>
</protein>
<evidence type="ECO:0000256" key="2">
    <source>
        <dbReference type="ARBA" id="ARBA00023110"/>
    </source>
</evidence>
<dbReference type="InterPro" id="IPR001179">
    <property type="entry name" value="PPIase_FKBP_dom"/>
</dbReference>
<dbReference type="EC" id="5.2.1.8" evidence="4"/>
<dbReference type="PROSITE" id="PS50059">
    <property type="entry name" value="FKBP_PPIASE"/>
    <property type="match status" value="1"/>
</dbReference>
<dbReference type="InterPro" id="IPR046357">
    <property type="entry name" value="PPIase_dom_sf"/>
</dbReference>
<keyword evidence="3 4" id="KW-0413">Isomerase</keyword>
<keyword evidence="7" id="KW-1185">Reference proteome</keyword>
<evidence type="ECO:0000256" key="1">
    <source>
        <dbReference type="ARBA" id="ARBA00000971"/>
    </source>
</evidence>
<dbReference type="RefSeq" id="WP_194509816.1">
    <property type="nucleotide sequence ID" value="NZ_JADILU010000010.1"/>
</dbReference>
<evidence type="ECO:0000256" key="3">
    <source>
        <dbReference type="PROSITE-ProRule" id="PRU00277"/>
    </source>
</evidence>
<proteinExistence type="inferred from homology"/>
<dbReference type="NCBIfam" id="TIGR03516">
    <property type="entry name" value="ppisom_GldI"/>
    <property type="match status" value="1"/>
</dbReference>
<evidence type="ECO:0000256" key="4">
    <source>
        <dbReference type="RuleBase" id="RU003915"/>
    </source>
</evidence>
<organism evidence="6 7">
    <name type="scientific">Psychroserpens luteus</name>
    <dbReference type="NCBI Taxonomy" id="1434066"/>
    <lineage>
        <taxon>Bacteria</taxon>
        <taxon>Pseudomonadati</taxon>
        <taxon>Bacteroidota</taxon>
        <taxon>Flavobacteriia</taxon>
        <taxon>Flavobacteriales</taxon>
        <taxon>Flavobacteriaceae</taxon>
        <taxon>Psychroserpens</taxon>
    </lineage>
</organism>
<gene>
    <name evidence="6" type="primary">gldI</name>
    <name evidence="6" type="ORF">ACFS29_01545</name>
</gene>
<dbReference type="Gene3D" id="3.10.50.40">
    <property type="match status" value="1"/>
</dbReference>
<evidence type="ECO:0000313" key="7">
    <source>
        <dbReference type="Proteomes" id="UP001597548"/>
    </source>
</evidence>
<accession>A0ABW5ZNZ7</accession>
<name>A0ABW5ZNZ7_9FLAO</name>
<dbReference type="SUPFAM" id="SSF54534">
    <property type="entry name" value="FKBP-like"/>
    <property type="match status" value="1"/>
</dbReference>
<dbReference type="Proteomes" id="UP001597548">
    <property type="component" value="Unassembled WGS sequence"/>
</dbReference>
<dbReference type="PROSITE" id="PS51257">
    <property type="entry name" value="PROKAR_LIPOPROTEIN"/>
    <property type="match status" value="1"/>
</dbReference>
<sequence>MKYITLLLIAMMLFSCKTPEARQPESVKSGSFYKESAERNKKLNERERTKIEAIMAQNPEYDYVASNSGFWYRYHTKVEIDTIAVGFGDVVNFNYEVKDLNGNTIYSEKELGNQTYIMDQQEVFTGLREGLKLMKPTETVTFLFPSQKAYGYYGDKNRIGTNIPLIVKVTVNSITQKNNN</sequence>
<evidence type="ECO:0000259" key="5">
    <source>
        <dbReference type="PROSITE" id="PS50059"/>
    </source>
</evidence>
<evidence type="ECO:0000313" key="6">
    <source>
        <dbReference type="EMBL" id="MFD2914307.1"/>
    </source>
</evidence>
<dbReference type="EMBL" id="JBHUOS010000001">
    <property type="protein sequence ID" value="MFD2914307.1"/>
    <property type="molecule type" value="Genomic_DNA"/>
</dbReference>
<dbReference type="Pfam" id="PF00254">
    <property type="entry name" value="FKBP_C"/>
    <property type="match status" value="1"/>
</dbReference>
<feature type="domain" description="PPIase FKBP-type" evidence="5">
    <location>
        <begin position="88"/>
        <end position="175"/>
    </location>
</feature>
<reference evidence="7" key="1">
    <citation type="journal article" date="2019" name="Int. J. Syst. Evol. Microbiol.">
        <title>The Global Catalogue of Microorganisms (GCM) 10K type strain sequencing project: providing services to taxonomists for standard genome sequencing and annotation.</title>
        <authorList>
            <consortium name="The Broad Institute Genomics Platform"/>
            <consortium name="The Broad Institute Genome Sequencing Center for Infectious Disease"/>
            <person name="Wu L."/>
            <person name="Ma J."/>
        </authorList>
    </citation>
    <scope>NUCLEOTIDE SEQUENCE [LARGE SCALE GENOMIC DNA]</scope>
    <source>
        <strain evidence="7">KCTC 32514</strain>
    </source>
</reference>